<dbReference type="Gene3D" id="1.10.390.30">
    <property type="entry name" value="Peptidase M60, enhancin-like domain 3"/>
    <property type="match status" value="1"/>
</dbReference>
<dbReference type="Proteomes" id="UP000199421">
    <property type="component" value="Unassembled WGS sequence"/>
</dbReference>
<dbReference type="STRING" id="407022.SAMN05661044_03447"/>
<gene>
    <name evidence="2" type="ORF">SAMN05661044_03447</name>
</gene>
<dbReference type="AlphaFoldDB" id="A0A1H7TDV7"/>
<organism evidence="2 3">
    <name type="scientific">Olivibacter domesticus</name>
    <name type="common">Pseudosphingobacterium domesticum</name>
    <dbReference type="NCBI Taxonomy" id="407022"/>
    <lineage>
        <taxon>Bacteria</taxon>
        <taxon>Pseudomonadati</taxon>
        <taxon>Bacteroidota</taxon>
        <taxon>Sphingobacteriia</taxon>
        <taxon>Sphingobacteriales</taxon>
        <taxon>Sphingobacteriaceae</taxon>
        <taxon>Olivibacter</taxon>
    </lineage>
</organism>
<dbReference type="PROSITE" id="PS51723">
    <property type="entry name" value="PEPTIDASE_M60"/>
    <property type="match status" value="1"/>
</dbReference>
<dbReference type="InterPro" id="IPR031161">
    <property type="entry name" value="Peptidase_M60_dom"/>
</dbReference>
<sequence length="137" mass="16041">MNVYSLASERLFGLPVTRITANNSWLKLDTYLAKPIAERDYNAGDNDLKLIMFHQLWLAFGDSYYVQLSRQTREEKPNLSNTAEKMRYFMLKTCRITQQDLTDFFQKWGFKVDESVYSEIANLNLPAPDEDLTVLRD</sequence>
<evidence type="ECO:0000313" key="2">
    <source>
        <dbReference type="EMBL" id="SEL82027.1"/>
    </source>
</evidence>
<dbReference type="Pfam" id="PF13402">
    <property type="entry name" value="Peptidase_M60"/>
    <property type="match status" value="1"/>
</dbReference>
<dbReference type="InterPro" id="IPR042279">
    <property type="entry name" value="Pep_M60_3"/>
</dbReference>
<name>A0A1H7TDV7_OLID1</name>
<protein>
    <submittedName>
        <fullName evidence="2">Peptidase M60, enhancin and enhancin-like</fullName>
    </submittedName>
</protein>
<feature type="domain" description="Peptidase M60" evidence="1">
    <location>
        <begin position="1"/>
        <end position="61"/>
    </location>
</feature>
<reference evidence="3" key="1">
    <citation type="submission" date="2016-10" db="EMBL/GenBank/DDBJ databases">
        <authorList>
            <person name="Varghese N."/>
            <person name="Submissions S."/>
        </authorList>
    </citation>
    <scope>NUCLEOTIDE SEQUENCE [LARGE SCALE GENOMIC DNA]</scope>
    <source>
        <strain evidence="3">DSM 18733</strain>
    </source>
</reference>
<keyword evidence="3" id="KW-1185">Reference proteome</keyword>
<proteinExistence type="predicted"/>
<evidence type="ECO:0000313" key="3">
    <source>
        <dbReference type="Proteomes" id="UP000199421"/>
    </source>
</evidence>
<dbReference type="EMBL" id="FOAF01000004">
    <property type="protein sequence ID" value="SEL82027.1"/>
    <property type="molecule type" value="Genomic_DNA"/>
</dbReference>
<accession>A0A1H7TDV7</accession>
<evidence type="ECO:0000259" key="1">
    <source>
        <dbReference type="PROSITE" id="PS51723"/>
    </source>
</evidence>